<dbReference type="EMBL" id="SKBQ01000014">
    <property type="protein sequence ID" value="TPX17172.1"/>
    <property type="molecule type" value="Genomic_DNA"/>
</dbReference>
<dbReference type="SUPFAM" id="SSF49785">
    <property type="entry name" value="Galactose-binding domain-like"/>
    <property type="match status" value="1"/>
</dbReference>
<feature type="compositionally biased region" description="Basic and acidic residues" evidence="15">
    <location>
        <begin position="826"/>
        <end position="849"/>
    </location>
</feature>
<evidence type="ECO:0000256" key="13">
    <source>
        <dbReference type="PIRSR" id="PIRSR615500-1"/>
    </source>
</evidence>
<dbReference type="GO" id="GO:0016485">
    <property type="term" value="P:protein processing"/>
    <property type="evidence" value="ECO:0007669"/>
    <property type="project" value="TreeGrafter"/>
</dbReference>
<dbReference type="InterPro" id="IPR034182">
    <property type="entry name" value="Kexin/furin"/>
</dbReference>
<dbReference type="RefSeq" id="XP_030998883.1">
    <property type="nucleotide sequence ID" value="XM_031137575.1"/>
</dbReference>
<accession>A0A507B4I5</accession>
<evidence type="ECO:0000256" key="9">
    <source>
        <dbReference type="ARBA" id="ARBA00022989"/>
    </source>
</evidence>
<evidence type="ECO:0000256" key="6">
    <source>
        <dbReference type="ARBA" id="ARBA00022801"/>
    </source>
</evidence>
<dbReference type="InterPro" id="IPR022398">
    <property type="entry name" value="Peptidase_S8_His-AS"/>
</dbReference>
<dbReference type="PROSITE" id="PS00137">
    <property type="entry name" value="SUBTILASE_HIS"/>
    <property type="match status" value="1"/>
</dbReference>
<evidence type="ECO:0000256" key="11">
    <source>
        <dbReference type="ARBA" id="ARBA00023145"/>
    </source>
</evidence>
<dbReference type="GO" id="GO:0005802">
    <property type="term" value="C:trans-Golgi network"/>
    <property type="evidence" value="ECO:0007669"/>
    <property type="project" value="TreeGrafter"/>
</dbReference>
<feature type="chain" id="PRO_5021341650" description="P/Homo B domain-containing protein" evidence="17">
    <location>
        <begin position="19"/>
        <end position="884"/>
    </location>
</feature>
<dbReference type="InterPro" id="IPR002884">
    <property type="entry name" value="P_dom"/>
</dbReference>
<dbReference type="Pfam" id="PF00082">
    <property type="entry name" value="Peptidase_S8"/>
    <property type="match status" value="1"/>
</dbReference>
<dbReference type="PANTHER" id="PTHR42884:SF14">
    <property type="entry name" value="NEUROENDOCRINE CONVERTASE 1"/>
    <property type="match status" value="1"/>
</dbReference>
<keyword evidence="12" id="KW-0325">Glycoprotein</keyword>
<protein>
    <recommendedName>
        <fullName evidence="18">P/Homo B domain-containing protein</fullName>
    </recommendedName>
</protein>
<evidence type="ECO:0000256" key="14">
    <source>
        <dbReference type="PROSITE-ProRule" id="PRU01240"/>
    </source>
</evidence>
<dbReference type="InterPro" id="IPR008979">
    <property type="entry name" value="Galactose-bd-like_sf"/>
</dbReference>
<feature type="compositionally biased region" description="Acidic residues" evidence="15">
    <location>
        <begin position="866"/>
        <end position="875"/>
    </location>
</feature>
<evidence type="ECO:0000313" key="20">
    <source>
        <dbReference type="Proteomes" id="UP000319257"/>
    </source>
</evidence>
<dbReference type="InterPro" id="IPR015500">
    <property type="entry name" value="Peptidase_S8_subtilisin-rel"/>
</dbReference>
<evidence type="ECO:0000256" key="12">
    <source>
        <dbReference type="ARBA" id="ARBA00023180"/>
    </source>
</evidence>
<evidence type="ECO:0000256" key="7">
    <source>
        <dbReference type="ARBA" id="ARBA00022825"/>
    </source>
</evidence>
<proteinExistence type="inferred from homology"/>
<name>A0A507B4I5_9PEZI</name>
<evidence type="ECO:0000256" key="5">
    <source>
        <dbReference type="ARBA" id="ARBA00022729"/>
    </source>
</evidence>
<feature type="transmembrane region" description="Helical" evidence="16">
    <location>
        <begin position="717"/>
        <end position="740"/>
    </location>
</feature>
<dbReference type="SUPFAM" id="SSF52743">
    <property type="entry name" value="Subtilisin-like"/>
    <property type="match status" value="1"/>
</dbReference>
<dbReference type="InterPro" id="IPR000209">
    <property type="entry name" value="Peptidase_S8/S53_dom"/>
</dbReference>
<reference evidence="19 20" key="1">
    <citation type="submission" date="2019-06" db="EMBL/GenBank/DDBJ databases">
        <title>Draft genome sequence of the filamentous fungus Phialemoniopsis curvata isolated from diesel fuel.</title>
        <authorList>
            <person name="Varaljay V.A."/>
            <person name="Lyon W.J."/>
            <person name="Crouch A.L."/>
            <person name="Drake C.E."/>
            <person name="Hollomon J.M."/>
            <person name="Nadeau L.J."/>
            <person name="Nunn H.S."/>
            <person name="Stevenson B.S."/>
            <person name="Bojanowski C.L."/>
            <person name="Crookes-Goodson W.J."/>
        </authorList>
    </citation>
    <scope>NUCLEOTIDE SEQUENCE [LARGE SCALE GENOMIC DNA]</scope>
    <source>
        <strain evidence="19 20">D216</strain>
    </source>
</reference>
<keyword evidence="4 16" id="KW-0812">Transmembrane</keyword>
<dbReference type="PROSITE" id="PS51829">
    <property type="entry name" value="P_HOMO_B"/>
    <property type="match status" value="1"/>
</dbReference>
<dbReference type="FunCoup" id="A0A507B4I5">
    <property type="interactions" value="152"/>
</dbReference>
<dbReference type="Proteomes" id="UP000319257">
    <property type="component" value="Unassembled WGS sequence"/>
</dbReference>
<keyword evidence="8" id="KW-0106">Calcium</keyword>
<evidence type="ECO:0000256" key="2">
    <source>
        <dbReference type="ARBA" id="ARBA00005325"/>
    </source>
</evidence>
<evidence type="ECO:0000256" key="1">
    <source>
        <dbReference type="ARBA" id="ARBA00004370"/>
    </source>
</evidence>
<feature type="region of interest" description="Disordered" evidence="15">
    <location>
        <begin position="643"/>
        <end position="698"/>
    </location>
</feature>
<dbReference type="PROSITE" id="PS51892">
    <property type="entry name" value="SUBTILASE"/>
    <property type="match status" value="1"/>
</dbReference>
<keyword evidence="5 17" id="KW-0732">Signal</keyword>
<evidence type="ECO:0000256" key="10">
    <source>
        <dbReference type="ARBA" id="ARBA00023136"/>
    </source>
</evidence>
<evidence type="ECO:0000256" key="4">
    <source>
        <dbReference type="ARBA" id="ARBA00022692"/>
    </source>
</evidence>
<evidence type="ECO:0000256" key="3">
    <source>
        <dbReference type="ARBA" id="ARBA00022670"/>
    </source>
</evidence>
<feature type="active site" description="Charge relay system" evidence="13 14">
    <location>
        <position position="195"/>
    </location>
</feature>
<dbReference type="Gene3D" id="3.40.50.200">
    <property type="entry name" value="Peptidase S8/S53 domain"/>
    <property type="match status" value="1"/>
</dbReference>
<feature type="compositionally biased region" description="Acidic residues" evidence="15">
    <location>
        <begin position="850"/>
        <end position="859"/>
    </location>
</feature>
<keyword evidence="6 14" id="KW-0378">Hydrolase</keyword>
<dbReference type="STRING" id="1093900.A0A507B4I5"/>
<keyword evidence="10 16" id="KW-0472">Membrane</keyword>
<dbReference type="PRINTS" id="PR00723">
    <property type="entry name" value="SUBTILISIN"/>
</dbReference>
<keyword evidence="11" id="KW-0865">Zymogen</keyword>
<feature type="compositionally biased region" description="Low complexity" evidence="15">
    <location>
        <begin position="678"/>
        <end position="698"/>
    </location>
</feature>
<dbReference type="PANTHER" id="PTHR42884">
    <property type="entry name" value="PROPROTEIN CONVERTASE SUBTILISIN/KEXIN-RELATED"/>
    <property type="match status" value="1"/>
</dbReference>
<dbReference type="Gene3D" id="2.60.120.260">
    <property type="entry name" value="Galactose-binding domain-like"/>
    <property type="match status" value="1"/>
</dbReference>
<keyword evidence="20" id="KW-1185">Reference proteome</keyword>
<dbReference type="InParanoid" id="A0A507B4I5"/>
<dbReference type="InterPro" id="IPR036852">
    <property type="entry name" value="Peptidase_S8/S53_dom_sf"/>
</dbReference>
<dbReference type="FunFam" id="2.60.120.260:FF:000026">
    <property type="entry name" value="proprotein convertase subtilisin/kexin type 7"/>
    <property type="match status" value="1"/>
</dbReference>
<feature type="active site" description="Charge relay system" evidence="13 14">
    <location>
        <position position="405"/>
    </location>
</feature>
<dbReference type="FunFam" id="3.40.50.200:FF:000005">
    <property type="entry name" value="Proprotein convertase subtilisin/kexin type 7"/>
    <property type="match status" value="1"/>
</dbReference>
<dbReference type="CDD" id="cd04059">
    <property type="entry name" value="Peptidases_S8_Protein_convertases_Kexins_Furin-like"/>
    <property type="match status" value="1"/>
</dbReference>
<sequence>MKLYALLGLLGLSTFAAAGGSESLSQSYDTNDYYVLHLERDASPDEVALRLGMVHKGPLGELQDHHMFASRKEAHDVVKREIHERKRRKRQIGFRDVLDGVLFSQKQALRQPWEKRIIPRRPQNMVNPPTDEQEGPDAQAVEKQTRVIDTLDIRDPIFPLQWHLFNPVQVGHDVNVTDVWLQGVTGKNATVAIVDDGLDMYSNDLKDNFYAQGSYDFNEKTEEPKPRLADDRHGTRCAGEVSAVRNNVCGVGVAYDSKIAGIRILSKPISDADEALAMNYDFQNNQIYSCSWGPPDDGKSMDAPGILIRRAMLNAVQNGRGGLGSIYVFASGNGALNEDNCNFDGYTNSIYSITVGAVDRKGKHPYYSEKCSASLVVTYSSGSNDAIRTTDVGPNNCADQHGGTSAAAPLAAGIFALVLQVRPDLSWRDMQYLALMTAVPINLDSGDWQETKIGKKYSHTFAYGKIDSYGIVEAAKTWKKVKPQAWLFSPWIHVNEAIPQGETGISVSFDVNPDMLKEANLERIEHVTVTMNVAHTRRGDLSVDLVSPNKVVSHLSATRKNDEATTGYEDWTFMSVVHWGESGLGTWTVVVRDTVENEHTGNFTDFHIKLWGEARDAEKATLLPMPNEDDDKDHASIISTTTTAAATSATVKPDPEVTKPVVEPGVTPTDQPTRPVKPTTTPADGAPAAAETSAAPTSSSWLPSFLPTFGVSSRTQIWIYGALGLIVAFCCGLGVYLYIARRRRLRNSPRDDYEFELLDEEEAEGLTGGAGEKVRGAVGRGGAGGRKAKRGGELYDAFAGGSDDEDEDEDDDGFAAGGAAGYTDRSGSDERVNEKSRRRRSGDSARGSREEDDEEEEEEQHVIGADSDDDEGSEDGQDRGLVGR</sequence>
<evidence type="ECO:0000313" key="19">
    <source>
        <dbReference type="EMBL" id="TPX17172.1"/>
    </source>
</evidence>
<comment type="caution">
    <text evidence="19">The sequence shown here is derived from an EMBL/GenBank/DDBJ whole genome shotgun (WGS) entry which is preliminary data.</text>
</comment>
<evidence type="ECO:0000256" key="16">
    <source>
        <dbReference type="SAM" id="Phobius"/>
    </source>
</evidence>
<feature type="compositionally biased region" description="Acidic residues" evidence="15">
    <location>
        <begin position="802"/>
        <end position="813"/>
    </location>
</feature>
<gene>
    <name evidence="19" type="ORF">E0L32_003290</name>
</gene>
<evidence type="ECO:0000259" key="18">
    <source>
        <dbReference type="PROSITE" id="PS51829"/>
    </source>
</evidence>
<feature type="region of interest" description="Disordered" evidence="15">
    <location>
        <begin position="764"/>
        <end position="884"/>
    </location>
</feature>
<keyword evidence="7 14" id="KW-0720">Serine protease</keyword>
<keyword evidence="3 14" id="KW-0645">Protease</keyword>
<organism evidence="19 20">
    <name type="scientific">Thyridium curvatum</name>
    <dbReference type="NCBI Taxonomy" id="1093900"/>
    <lineage>
        <taxon>Eukaryota</taxon>
        <taxon>Fungi</taxon>
        <taxon>Dikarya</taxon>
        <taxon>Ascomycota</taxon>
        <taxon>Pezizomycotina</taxon>
        <taxon>Sordariomycetes</taxon>
        <taxon>Sordariomycetidae</taxon>
        <taxon>Thyridiales</taxon>
        <taxon>Thyridiaceae</taxon>
        <taxon>Thyridium</taxon>
    </lineage>
</organism>
<dbReference type="GeneID" id="41970737"/>
<comment type="subcellular location">
    <subcellularLocation>
        <location evidence="1">Membrane</location>
    </subcellularLocation>
</comment>
<evidence type="ECO:0000256" key="8">
    <source>
        <dbReference type="ARBA" id="ARBA00022837"/>
    </source>
</evidence>
<dbReference type="AlphaFoldDB" id="A0A507B4I5"/>
<feature type="signal peptide" evidence="17">
    <location>
        <begin position="1"/>
        <end position="18"/>
    </location>
</feature>
<dbReference type="PROSITE" id="PS00138">
    <property type="entry name" value="SUBTILASE_SER"/>
    <property type="match status" value="1"/>
</dbReference>
<comment type="similarity">
    <text evidence="2">Belongs to the peptidase S8 family. Furin subfamily.</text>
</comment>
<dbReference type="GO" id="GO:0007323">
    <property type="term" value="P:peptide pheromone maturation"/>
    <property type="evidence" value="ECO:0007669"/>
    <property type="project" value="UniProtKB-ARBA"/>
</dbReference>
<dbReference type="InterPro" id="IPR023828">
    <property type="entry name" value="Peptidase_S8_Ser-AS"/>
</dbReference>
<evidence type="ECO:0000256" key="17">
    <source>
        <dbReference type="SAM" id="SignalP"/>
    </source>
</evidence>
<feature type="active site" description="Charge relay system" evidence="13 14">
    <location>
        <position position="233"/>
    </location>
</feature>
<dbReference type="OrthoDB" id="300641at2759"/>
<dbReference type="GO" id="GO:0004252">
    <property type="term" value="F:serine-type endopeptidase activity"/>
    <property type="evidence" value="ECO:0007669"/>
    <property type="project" value="UniProtKB-UniRule"/>
</dbReference>
<dbReference type="Pfam" id="PF01483">
    <property type="entry name" value="P_proprotein"/>
    <property type="match status" value="1"/>
</dbReference>
<dbReference type="GO" id="GO:0000139">
    <property type="term" value="C:Golgi membrane"/>
    <property type="evidence" value="ECO:0007669"/>
    <property type="project" value="TreeGrafter"/>
</dbReference>
<feature type="domain" description="P/Homo B" evidence="18">
    <location>
        <begin position="481"/>
        <end position="616"/>
    </location>
</feature>
<evidence type="ECO:0000256" key="15">
    <source>
        <dbReference type="SAM" id="MobiDB-lite"/>
    </source>
</evidence>
<keyword evidence="9 16" id="KW-1133">Transmembrane helix</keyword>